<evidence type="ECO:0000256" key="1">
    <source>
        <dbReference type="SAM" id="Phobius"/>
    </source>
</evidence>
<dbReference type="RefSeq" id="WP_054466657.1">
    <property type="nucleotide sequence ID" value="NZ_CP159837.1"/>
</dbReference>
<feature type="transmembrane region" description="Helical" evidence="1">
    <location>
        <begin position="127"/>
        <end position="147"/>
    </location>
</feature>
<evidence type="ECO:0000313" key="2">
    <source>
        <dbReference type="EMBL" id="XCM36621.1"/>
    </source>
</evidence>
<feature type="transmembrane region" description="Helical" evidence="1">
    <location>
        <begin position="39"/>
        <end position="63"/>
    </location>
</feature>
<keyword evidence="1" id="KW-0812">Transmembrane</keyword>
<feature type="transmembrane region" description="Helical" evidence="1">
    <location>
        <begin position="12"/>
        <end position="33"/>
    </location>
</feature>
<name>A0AAU8JBP7_9CYAN</name>
<dbReference type="AlphaFoldDB" id="A0AAU8JBP7"/>
<keyword evidence="1" id="KW-0472">Membrane</keyword>
<organism evidence="2">
    <name type="scientific">Planktothricoides raciborskii GIHE-MW2</name>
    <dbReference type="NCBI Taxonomy" id="2792601"/>
    <lineage>
        <taxon>Bacteria</taxon>
        <taxon>Bacillati</taxon>
        <taxon>Cyanobacteriota</taxon>
        <taxon>Cyanophyceae</taxon>
        <taxon>Oscillatoriophycideae</taxon>
        <taxon>Oscillatoriales</taxon>
        <taxon>Oscillatoriaceae</taxon>
        <taxon>Planktothricoides</taxon>
    </lineage>
</organism>
<dbReference type="EMBL" id="CP159837">
    <property type="protein sequence ID" value="XCM36621.1"/>
    <property type="molecule type" value="Genomic_DNA"/>
</dbReference>
<accession>A0AAU8JBP7</accession>
<gene>
    <name evidence="2" type="ORF">ABWT76_005394</name>
</gene>
<proteinExistence type="predicted"/>
<reference evidence="2" key="1">
    <citation type="submission" date="2024-07" db="EMBL/GenBank/DDBJ databases">
        <authorList>
            <person name="Kim Y.J."/>
            <person name="Jeong J.Y."/>
        </authorList>
    </citation>
    <scope>NUCLEOTIDE SEQUENCE</scope>
    <source>
        <strain evidence="2">GIHE-MW2</strain>
    </source>
</reference>
<sequence length="151" mass="16882">MAAKKLVELLKKTSYISIALMSIAHINLGLILSQTAAPWWQWAITISFILIVAEIFSSPWLVIKTIVYRWLKSDAGSFLTAMVLSFTMIVILSVFDVFSYGLLIVITSGLVRLDIQNSRLTSRQNFFCLTSIGLGSLFLGLGLSYLFNFPH</sequence>
<protein>
    <submittedName>
        <fullName evidence="2">Uncharacterized protein</fullName>
    </submittedName>
</protein>
<keyword evidence="1" id="KW-1133">Transmembrane helix</keyword>